<reference evidence="1" key="1">
    <citation type="journal article" date="2021" name="Proc. Natl. Acad. Sci. U.S.A.">
        <title>A Catalog of Tens of Thousands of Viruses from Human Metagenomes Reveals Hidden Associations with Chronic Diseases.</title>
        <authorList>
            <person name="Tisza M.J."/>
            <person name="Buck C.B."/>
        </authorList>
    </citation>
    <scope>NUCLEOTIDE SEQUENCE</scope>
    <source>
        <strain evidence="1">CtSuy3</strain>
    </source>
</reference>
<sequence length="29" mass="3444">MGVFDISPEGKLIFWALRLRQRKLPIIFV</sequence>
<proteinExistence type="predicted"/>
<protein>
    <submittedName>
        <fullName evidence="1">Uncharacterized protein</fullName>
    </submittedName>
</protein>
<organism evidence="1">
    <name type="scientific">Siphoviridae sp. ctSuy3</name>
    <dbReference type="NCBI Taxonomy" id="2827874"/>
    <lineage>
        <taxon>Viruses</taxon>
        <taxon>Duplodnaviria</taxon>
        <taxon>Heunggongvirae</taxon>
        <taxon>Uroviricota</taxon>
        <taxon>Caudoviricetes</taxon>
    </lineage>
</organism>
<name>A0A8S5SID0_9CAUD</name>
<accession>A0A8S5SID0</accession>
<evidence type="ECO:0000313" key="1">
    <source>
        <dbReference type="EMBL" id="DAF50812.1"/>
    </source>
</evidence>
<dbReference type="EMBL" id="BK032601">
    <property type="protein sequence ID" value="DAF50812.1"/>
    <property type="molecule type" value="Genomic_DNA"/>
</dbReference>